<accession>A0A1U7SCM0</accession>
<dbReference type="AlphaFoldDB" id="A0A1U7SCM0"/>
<evidence type="ECO:0000313" key="2">
    <source>
        <dbReference type="RefSeq" id="XP_006029466.1"/>
    </source>
</evidence>
<dbReference type="CTD" id="2187"/>
<dbReference type="KEGG" id="asn:102369483"/>
<name>A0A1U7SCM0_ALLSI</name>
<dbReference type="Proteomes" id="UP000189705">
    <property type="component" value="Unplaced"/>
</dbReference>
<keyword evidence="1" id="KW-1185">Reference proteome</keyword>
<proteinExistence type="predicted"/>
<dbReference type="GO" id="GO:2000042">
    <property type="term" value="P:negative regulation of double-strand break repair via homologous recombination"/>
    <property type="evidence" value="ECO:0007669"/>
    <property type="project" value="TreeGrafter"/>
</dbReference>
<gene>
    <name evidence="2 3" type="primary">FANCB</name>
</gene>
<dbReference type="GO" id="GO:1905168">
    <property type="term" value="P:positive regulation of double-strand break repair via homologous recombination"/>
    <property type="evidence" value="ECO:0007669"/>
    <property type="project" value="TreeGrafter"/>
</dbReference>
<dbReference type="eggNOG" id="ENOG502QWED">
    <property type="taxonomic scope" value="Eukaryota"/>
</dbReference>
<dbReference type="GeneID" id="102369483"/>
<dbReference type="STRING" id="38654.A0A1U7SCM0"/>
<dbReference type="GO" id="GO:0036297">
    <property type="term" value="P:interstrand cross-link repair"/>
    <property type="evidence" value="ECO:0007669"/>
    <property type="project" value="InterPro"/>
</dbReference>
<dbReference type="RefSeq" id="XP_006029466.1">
    <property type="nucleotide sequence ID" value="XM_006029404.3"/>
</dbReference>
<dbReference type="PANTHER" id="PTHR28450:SF1">
    <property type="entry name" value="FANCONI ANEMIA GROUP B PROTEIN"/>
    <property type="match status" value="1"/>
</dbReference>
<sequence>MLSDRQEQILSYNGEVLIFHLSKAKCGEGTVNKTARLHVRRMVFDSDTKLFVQKSSGLFSMHGGHLGIEMVCFSCTADFRTGINLPCILMKKKGKNSVFKYFLLLLHNSNEFEPCLNFKLDYDLKEDIRLFTGPSVLWRHAQKLFYISPTTCTVLSAPIHLSSIQWAGDIENEGIIVLGVRTVCSPEGGNWQKLCSSDEAIWGSKFFGYSLENQKILNGTCFLPHAYSTVVSCVHVCKFNVLKSQFITSVVAVTHKNQLIWFQDGLPKDVCQLPYEEPYLIQIATTSGNNLFFIVSFASGDVCAVWKDSFQVAAKWEKVKSVLVDDFMGTGTEQILLVFGDRTNADILSSFRITDFGEINYSSEISCKEDVPVTAELQENGSLTIQALEARLQAGYTSVQKLQQHLVLKEKVLFESCRALINLVQEREHVLPTAEEEGLVSLWDDTENPFSSLNKETALGSEDPEQIIENLWQRVVDDSLVIGVQITESLNLSLNDVSLSLVMDQDSTSFSPIRCQNKIVKLNKAFSAMSISSCQIEPPTKKIKLDFHSKNYVKKEYHERSCKVLADGVKTFIAVTQLSPLLAFRNVHCAVLLHAKRRKHQDGVLQGNKKITLMCGKISLNLGDISSGKYSINLLNDNSTMEDVFAILGVSLKFSFHIVSSECTLTLVNMWLQEQMKCTSIKECPENMVCHKLGSLHGTVFNWNLKTPFKGNLTLFCRNKAVLFQCLHSLVNILPPNCKIKYQRLESKDILANQFVLALEKEMVTLRESFSAAESELGDNFISRYEAGKMVNSVAVASLLDNKQPVQQFRKELQCDQKQSTLGMNQTVSGNLYRGIALKMAEAQLNSDMIAWKLNNS</sequence>
<dbReference type="PANTHER" id="PTHR28450">
    <property type="entry name" value="FANCONI ANEMIA GROUP B PROTEIN"/>
    <property type="match status" value="1"/>
</dbReference>
<evidence type="ECO:0000313" key="1">
    <source>
        <dbReference type="Proteomes" id="UP000189705"/>
    </source>
</evidence>
<organism evidence="1 3">
    <name type="scientific">Alligator sinensis</name>
    <name type="common">Chinese alligator</name>
    <dbReference type="NCBI Taxonomy" id="38654"/>
    <lineage>
        <taxon>Eukaryota</taxon>
        <taxon>Metazoa</taxon>
        <taxon>Chordata</taxon>
        <taxon>Craniata</taxon>
        <taxon>Vertebrata</taxon>
        <taxon>Euteleostomi</taxon>
        <taxon>Archelosauria</taxon>
        <taxon>Archosauria</taxon>
        <taxon>Crocodylia</taxon>
        <taxon>Alligatoridae</taxon>
        <taxon>Alligatorinae</taxon>
        <taxon>Alligator</taxon>
    </lineage>
</organism>
<dbReference type="GO" id="GO:1990414">
    <property type="term" value="P:replication-born double-strand break repair via sister chromatid exchange"/>
    <property type="evidence" value="ECO:0007669"/>
    <property type="project" value="TreeGrafter"/>
</dbReference>
<evidence type="ECO:0000313" key="3">
    <source>
        <dbReference type="RefSeq" id="XP_006029467.1"/>
    </source>
</evidence>
<dbReference type="RefSeq" id="XP_006029467.1">
    <property type="nucleotide sequence ID" value="XM_006029405.1"/>
</dbReference>
<reference evidence="2 3" key="1">
    <citation type="submission" date="2025-04" db="UniProtKB">
        <authorList>
            <consortium name="RefSeq"/>
        </authorList>
    </citation>
    <scope>IDENTIFICATION</scope>
</reference>
<protein>
    <submittedName>
        <fullName evidence="2 3">Fanconi anemia group B protein</fullName>
    </submittedName>
</protein>
<dbReference type="GO" id="GO:0043240">
    <property type="term" value="C:Fanconi anaemia nuclear complex"/>
    <property type="evidence" value="ECO:0007669"/>
    <property type="project" value="InterPro"/>
</dbReference>
<dbReference type="InterPro" id="IPR033333">
    <property type="entry name" value="FANCB"/>
</dbReference>
<dbReference type="OrthoDB" id="1917888at2759"/>